<gene>
    <name evidence="8" type="ORF">N656DRAFT_785516</name>
</gene>
<feature type="transmembrane region" description="Helical" evidence="6">
    <location>
        <begin position="63"/>
        <end position="85"/>
    </location>
</feature>
<organism evidence="8 9">
    <name type="scientific">Canariomyces notabilis</name>
    <dbReference type="NCBI Taxonomy" id="2074819"/>
    <lineage>
        <taxon>Eukaryota</taxon>
        <taxon>Fungi</taxon>
        <taxon>Dikarya</taxon>
        <taxon>Ascomycota</taxon>
        <taxon>Pezizomycotina</taxon>
        <taxon>Sordariomycetes</taxon>
        <taxon>Sordariomycetidae</taxon>
        <taxon>Sordariales</taxon>
        <taxon>Chaetomiaceae</taxon>
        <taxon>Canariomyces</taxon>
    </lineage>
</organism>
<feature type="transmembrane region" description="Helical" evidence="6">
    <location>
        <begin position="105"/>
        <end position="128"/>
    </location>
</feature>
<evidence type="ECO:0000256" key="1">
    <source>
        <dbReference type="ARBA" id="ARBA00004141"/>
    </source>
</evidence>
<sequence>MGSAVQGSPFTPEQLEYWTTHESDTRVPNIIACATITGFFSTLFLGLRILGRWWQRNGFRLDLSDWLLIVAWVFFVTTAVAFGLMTPYGGGRHVIYITDPYMLQVFAIVSEGFYGFSMGFLKLSILSLYASIFPSKTFRLYLWIVAVFIAGWTLTASLGAFLQCVPIQKAYQSNLDGYCIHFGQLSLVVGVCNVVTDFIIIALPLPLVLKLHTSAEKKLVISGTFAAGSSAVIVSIVRLVYSLDVGSVDGSWDAIPAGYMSCIELCVGFLVVSIPVYRSLYRKLARGETGGPTGWSYNVKSDAVPLRPTDAASYPGISVKTLNDGSHINGSGSDVAIGSKNTLHTTVASSDMTAMRRETGQGINVRADVQMERMAYRNGAWVQVPDEPGSETTRPY</sequence>
<evidence type="ECO:0000256" key="6">
    <source>
        <dbReference type="SAM" id="Phobius"/>
    </source>
</evidence>
<keyword evidence="3 6" id="KW-1133">Transmembrane helix</keyword>
<dbReference type="InterPro" id="IPR052337">
    <property type="entry name" value="SAT4-like"/>
</dbReference>
<evidence type="ECO:0000256" key="3">
    <source>
        <dbReference type="ARBA" id="ARBA00022989"/>
    </source>
</evidence>
<keyword evidence="4 6" id="KW-0472">Membrane</keyword>
<keyword evidence="9" id="KW-1185">Reference proteome</keyword>
<feature type="transmembrane region" description="Helical" evidence="6">
    <location>
        <begin position="140"/>
        <end position="162"/>
    </location>
</feature>
<dbReference type="GO" id="GO:0016020">
    <property type="term" value="C:membrane"/>
    <property type="evidence" value="ECO:0007669"/>
    <property type="project" value="UniProtKB-SubCell"/>
</dbReference>
<dbReference type="Proteomes" id="UP001302812">
    <property type="component" value="Unassembled WGS sequence"/>
</dbReference>
<comment type="caution">
    <text evidence="8">The sequence shown here is derived from an EMBL/GenBank/DDBJ whole genome shotgun (WGS) entry which is preliminary data.</text>
</comment>
<reference evidence="8" key="2">
    <citation type="submission" date="2023-05" db="EMBL/GenBank/DDBJ databases">
        <authorList>
            <consortium name="Lawrence Berkeley National Laboratory"/>
            <person name="Steindorff A."/>
            <person name="Hensen N."/>
            <person name="Bonometti L."/>
            <person name="Westerberg I."/>
            <person name="Brannstrom I.O."/>
            <person name="Guillou S."/>
            <person name="Cros-Aarteil S."/>
            <person name="Calhoun S."/>
            <person name="Haridas S."/>
            <person name="Kuo A."/>
            <person name="Mondo S."/>
            <person name="Pangilinan J."/>
            <person name="Riley R."/>
            <person name="Labutti K."/>
            <person name="Andreopoulos B."/>
            <person name="Lipzen A."/>
            <person name="Chen C."/>
            <person name="Yanf M."/>
            <person name="Daum C."/>
            <person name="Ng V."/>
            <person name="Clum A."/>
            <person name="Ohm R."/>
            <person name="Martin F."/>
            <person name="Silar P."/>
            <person name="Natvig D."/>
            <person name="Lalanne C."/>
            <person name="Gautier V."/>
            <person name="Ament-Velasquez S.L."/>
            <person name="Kruys A."/>
            <person name="Hutchinson M.I."/>
            <person name="Powell A.J."/>
            <person name="Barry K."/>
            <person name="Miller A.N."/>
            <person name="Grigoriev I.V."/>
            <person name="Debuchy R."/>
            <person name="Gladieux P."/>
            <person name="Thoren M.H."/>
            <person name="Johannesson H."/>
        </authorList>
    </citation>
    <scope>NUCLEOTIDE SEQUENCE</scope>
    <source>
        <strain evidence="8">CBS 508.74</strain>
    </source>
</reference>
<dbReference type="RefSeq" id="XP_064664795.1">
    <property type="nucleotide sequence ID" value="XM_064816408.1"/>
</dbReference>
<evidence type="ECO:0000259" key="7">
    <source>
        <dbReference type="Pfam" id="PF20684"/>
    </source>
</evidence>
<name>A0AAN6QFG6_9PEZI</name>
<comment type="subcellular location">
    <subcellularLocation>
        <location evidence="1">Membrane</location>
        <topology evidence="1">Multi-pass membrane protein</topology>
    </subcellularLocation>
</comment>
<feature type="transmembrane region" description="Helical" evidence="6">
    <location>
        <begin position="182"/>
        <end position="207"/>
    </location>
</feature>
<evidence type="ECO:0000256" key="2">
    <source>
        <dbReference type="ARBA" id="ARBA00022692"/>
    </source>
</evidence>
<evidence type="ECO:0000256" key="5">
    <source>
        <dbReference type="ARBA" id="ARBA00038359"/>
    </source>
</evidence>
<dbReference type="PANTHER" id="PTHR33048:SF8">
    <property type="entry name" value="INTEGRAL MEMBRANE PROTEIN-RELATED"/>
    <property type="match status" value="1"/>
</dbReference>
<dbReference type="AlphaFoldDB" id="A0AAN6QFG6"/>
<evidence type="ECO:0000256" key="4">
    <source>
        <dbReference type="ARBA" id="ARBA00023136"/>
    </source>
</evidence>
<keyword evidence="2 6" id="KW-0812">Transmembrane</keyword>
<comment type="similarity">
    <text evidence="5">Belongs to the SAT4 family.</text>
</comment>
<protein>
    <recommendedName>
        <fullName evidence="7">Rhodopsin domain-containing protein</fullName>
    </recommendedName>
</protein>
<evidence type="ECO:0000313" key="9">
    <source>
        <dbReference type="Proteomes" id="UP001302812"/>
    </source>
</evidence>
<feature type="transmembrane region" description="Helical" evidence="6">
    <location>
        <begin position="27"/>
        <end position="51"/>
    </location>
</feature>
<proteinExistence type="inferred from homology"/>
<dbReference type="InterPro" id="IPR049326">
    <property type="entry name" value="Rhodopsin_dom_fungi"/>
</dbReference>
<dbReference type="GeneID" id="89940533"/>
<feature type="transmembrane region" description="Helical" evidence="6">
    <location>
        <begin position="219"/>
        <end position="237"/>
    </location>
</feature>
<feature type="domain" description="Rhodopsin" evidence="7">
    <location>
        <begin position="47"/>
        <end position="283"/>
    </location>
</feature>
<reference evidence="8" key="1">
    <citation type="journal article" date="2023" name="Mol. Phylogenet. Evol.">
        <title>Genome-scale phylogeny and comparative genomics of the fungal order Sordariales.</title>
        <authorList>
            <person name="Hensen N."/>
            <person name="Bonometti L."/>
            <person name="Westerberg I."/>
            <person name="Brannstrom I.O."/>
            <person name="Guillou S."/>
            <person name="Cros-Aarteil S."/>
            <person name="Calhoun S."/>
            <person name="Haridas S."/>
            <person name="Kuo A."/>
            <person name="Mondo S."/>
            <person name="Pangilinan J."/>
            <person name="Riley R."/>
            <person name="LaButti K."/>
            <person name="Andreopoulos B."/>
            <person name="Lipzen A."/>
            <person name="Chen C."/>
            <person name="Yan M."/>
            <person name="Daum C."/>
            <person name="Ng V."/>
            <person name="Clum A."/>
            <person name="Steindorff A."/>
            <person name="Ohm R.A."/>
            <person name="Martin F."/>
            <person name="Silar P."/>
            <person name="Natvig D.O."/>
            <person name="Lalanne C."/>
            <person name="Gautier V."/>
            <person name="Ament-Velasquez S.L."/>
            <person name="Kruys A."/>
            <person name="Hutchinson M.I."/>
            <person name="Powell A.J."/>
            <person name="Barry K."/>
            <person name="Miller A.N."/>
            <person name="Grigoriev I.V."/>
            <person name="Debuchy R."/>
            <person name="Gladieux P."/>
            <person name="Hiltunen Thoren M."/>
            <person name="Johannesson H."/>
        </authorList>
    </citation>
    <scope>NUCLEOTIDE SEQUENCE</scope>
    <source>
        <strain evidence="8">CBS 508.74</strain>
    </source>
</reference>
<accession>A0AAN6QFG6</accession>
<dbReference type="EMBL" id="MU853378">
    <property type="protein sequence ID" value="KAK4107225.1"/>
    <property type="molecule type" value="Genomic_DNA"/>
</dbReference>
<feature type="transmembrane region" description="Helical" evidence="6">
    <location>
        <begin position="257"/>
        <end position="277"/>
    </location>
</feature>
<dbReference type="PANTHER" id="PTHR33048">
    <property type="entry name" value="PTH11-LIKE INTEGRAL MEMBRANE PROTEIN (AFU_ORTHOLOGUE AFUA_5G11245)"/>
    <property type="match status" value="1"/>
</dbReference>
<dbReference type="Pfam" id="PF20684">
    <property type="entry name" value="Fung_rhodopsin"/>
    <property type="match status" value="1"/>
</dbReference>
<evidence type="ECO:0000313" key="8">
    <source>
        <dbReference type="EMBL" id="KAK4107225.1"/>
    </source>
</evidence>